<dbReference type="InterPro" id="IPR027843">
    <property type="entry name" value="DUF4440"/>
</dbReference>
<proteinExistence type="predicted"/>
<evidence type="ECO:0000313" key="4">
    <source>
        <dbReference type="Proteomes" id="UP000286701"/>
    </source>
</evidence>
<dbReference type="Pfam" id="PF14534">
    <property type="entry name" value="DUF4440"/>
    <property type="match status" value="1"/>
</dbReference>
<feature type="signal peptide" evidence="1">
    <location>
        <begin position="1"/>
        <end position="18"/>
    </location>
</feature>
<dbReference type="EMBL" id="SBIW01000029">
    <property type="protein sequence ID" value="RWY47117.1"/>
    <property type="molecule type" value="Genomic_DNA"/>
</dbReference>
<name>A0A3S3V7B3_9SPHI</name>
<evidence type="ECO:0000256" key="1">
    <source>
        <dbReference type="SAM" id="SignalP"/>
    </source>
</evidence>
<dbReference type="OrthoDB" id="120856at2"/>
<dbReference type="SUPFAM" id="SSF54427">
    <property type="entry name" value="NTF2-like"/>
    <property type="match status" value="1"/>
</dbReference>
<evidence type="ECO:0000259" key="2">
    <source>
        <dbReference type="Pfam" id="PF14534"/>
    </source>
</evidence>
<evidence type="ECO:0000313" key="3">
    <source>
        <dbReference type="EMBL" id="RWY47117.1"/>
    </source>
</evidence>
<dbReference type="AlphaFoldDB" id="A0A3S3V7B3"/>
<dbReference type="Proteomes" id="UP000286701">
    <property type="component" value="Unassembled WGS sequence"/>
</dbReference>
<dbReference type="RefSeq" id="WP_128536274.1">
    <property type="nucleotide sequence ID" value="NZ_SBIW01000029.1"/>
</dbReference>
<sequence length="143" mass="16301">MKKQILLSCLLLLFVAYAGFGQTKDKQAIANLMHDQQIAWSKGDIEGFMQGYWKSDSLMFIGKRGPAYGWQTTLDNYKKGYPDKAAMGELTFRLDKIELLGSKDAFVMGAWSLKREKDAPGGYFTLWFRKIEGVWKIVCDHTS</sequence>
<dbReference type="InterPro" id="IPR032710">
    <property type="entry name" value="NTF2-like_dom_sf"/>
</dbReference>
<gene>
    <name evidence="3" type="ORF">EPL05_22665</name>
</gene>
<dbReference type="Gene3D" id="3.10.450.50">
    <property type="match status" value="1"/>
</dbReference>
<reference evidence="3 4" key="1">
    <citation type="submission" date="2019-01" db="EMBL/GenBank/DDBJ databases">
        <title>Mucilaginibacter antarcticum sp. nov., isolated from antarctic soil.</title>
        <authorList>
            <person name="Yan Y.-Q."/>
            <person name="Du Z.-J."/>
        </authorList>
    </citation>
    <scope>NUCLEOTIDE SEQUENCE [LARGE SCALE GENOMIC DNA]</scope>
    <source>
        <strain evidence="3 4">F01003</strain>
    </source>
</reference>
<comment type="caution">
    <text evidence="3">The sequence shown here is derived from an EMBL/GenBank/DDBJ whole genome shotgun (WGS) entry which is preliminary data.</text>
</comment>
<feature type="domain" description="DUF4440" evidence="2">
    <location>
        <begin position="33"/>
        <end position="137"/>
    </location>
</feature>
<feature type="chain" id="PRO_5018738611" evidence="1">
    <location>
        <begin position="19"/>
        <end position="143"/>
    </location>
</feature>
<organism evidence="3 4">
    <name type="scientific">Mucilaginibacter gilvus</name>
    <dbReference type="NCBI Taxonomy" id="2305909"/>
    <lineage>
        <taxon>Bacteria</taxon>
        <taxon>Pseudomonadati</taxon>
        <taxon>Bacteroidota</taxon>
        <taxon>Sphingobacteriia</taxon>
        <taxon>Sphingobacteriales</taxon>
        <taxon>Sphingobacteriaceae</taxon>
        <taxon>Mucilaginibacter</taxon>
    </lineage>
</organism>
<keyword evidence="1" id="KW-0732">Signal</keyword>
<accession>A0A3S3V7B3</accession>
<keyword evidence="4" id="KW-1185">Reference proteome</keyword>
<protein>
    <submittedName>
        <fullName evidence="3">DUF4440 domain-containing protein</fullName>
    </submittedName>
</protein>